<dbReference type="KEGG" id="samy:DB32_001830"/>
<gene>
    <name evidence="2" type="ORF">DB32_001830</name>
</gene>
<accession>A0A0F6W0X8</accession>
<keyword evidence="1" id="KW-0812">Transmembrane</keyword>
<evidence type="ECO:0000313" key="2">
    <source>
        <dbReference type="EMBL" id="AKF04681.1"/>
    </source>
</evidence>
<feature type="transmembrane region" description="Helical" evidence="1">
    <location>
        <begin position="216"/>
        <end position="249"/>
    </location>
</feature>
<dbReference type="STRING" id="927083.DB32_001830"/>
<feature type="transmembrane region" description="Helical" evidence="1">
    <location>
        <begin position="440"/>
        <end position="462"/>
    </location>
</feature>
<feature type="transmembrane region" description="Helical" evidence="1">
    <location>
        <begin position="35"/>
        <end position="55"/>
    </location>
</feature>
<evidence type="ECO:0000313" key="3">
    <source>
        <dbReference type="Proteomes" id="UP000034883"/>
    </source>
</evidence>
<dbReference type="AlphaFoldDB" id="A0A0F6W0X8"/>
<feature type="transmembrane region" description="Helical" evidence="1">
    <location>
        <begin position="61"/>
        <end position="84"/>
    </location>
</feature>
<dbReference type="Proteomes" id="UP000034883">
    <property type="component" value="Chromosome"/>
</dbReference>
<feature type="transmembrane region" description="Helical" evidence="1">
    <location>
        <begin position="416"/>
        <end position="434"/>
    </location>
</feature>
<feature type="transmembrane region" description="Helical" evidence="1">
    <location>
        <begin position="469"/>
        <end position="489"/>
    </location>
</feature>
<feature type="transmembrane region" description="Helical" evidence="1">
    <location>
        <begin position="105"/>
        <end position="129"/>
    </location>
</feature>
<organism evidence="2 3">
    <name type="scientific">Sandaracinus amylolyticus</name>
    <dbReference type="NCBI Taxonomy" id="927083"/>
    <lineage>
        <taxon>Bacteria</taxon>
        <taxon>Pseudomonadati</taxon>
        <taxon>Myxococcota</taxon>
        <taxon>Polyangia</taxon>
        <taxon>Polyangiales</taxon>
        <taxon>Sandaracinaceae</taxon>
        <taxon>Sandaracinus</taxon>
    </lineage>
</organism>
<proteinExistence type="predicted"/>
<sequence>MLVPVAFGALTLAAALLAARLAPEATRLSRACATAVLTYALAIGVVYVLGAVGAITTGAWVAATLVCALAAVMIGGPAAWAVLWSDGIAIRDGLRAMRGAGRDAIPAWGAMVAALIGVSLAALSTYLLAPWAWDSLGYHLPIVHDALQTGTLRRVPTSVVYVNVYPRLVDVFFIAWRLSLADDTWIELGQLPIALGGVVGIAALAERVGVPAWRGLALGCLWLAVPVTMLELAAAYVDVAVGALGLLAFALATLPPRRGTVVVAGIAIGLMLGSKPSAPPIAAIAMMALLVTGARSRQQLGVAMAGCAIALAIGAGKFVENVVEWHNPIWPAHVEVAGHALLPGKASTSELALVGMREPYLSMSWAERVLASWTAWPDVWVYDMRIGGFGPLFTLLLLPLAIAVPIGALRSTRLRAVARSVGVPALLLAMATLISPGAFWARYTLAIPGAMLALAIAVAHVLPRRWGRVAEGAAVALALLGIALSWRGFTEDTAPSLFALMSRPAEERHAAQAVDAQERDWQQARALVRPGEAFGYDPSFNLPGRLWRSDGRGRVVYLERTTPSVDELLAWCAEHRVRVMVLGEGPTGAADTARAHPDRFRELFRSRYPQWQPSAVFEILDASP</sequence>
<evidence type="ECO:0000256" key="1">
    <source>
        <dbReference type="SAM" id="Phobius"/>
    </source>
</evidence>
<name>A0A0F6W0X8_9BACT</name>
<keyword evidence="1" id="KW-0472">Membrane</keyword>
<feature type="transmembrane region" description="Helical" evidence="1">
    <location>
        <begin position="386"/>
        <end position="409"/>
    </location>
</feature>
<dbReference type="EMBL" id="CP011125">
    <property type="protein sequence ID" value="AKF04681.1"/>
    <property type="molecule type" value="Genomic_DNA"/>
</dbReference>
<feature type="transmembrane region" description="Helical" evidence="1">
    <location>
        <begin position="6"/>
        <end position="23"/>
    </location>
</feature>
<protein>
    <submittedName>
        <fullName evidence="2">Nitrate/nitrite transporter</fullName>
    </submittedName>
</protein>
<feature type="transmembrane region" description="Helical" evidence="1">
    <location>
        <begin position="261"/>
        <end position="288"/>
    </location>
</feature>
<keyword evidence="3" id="KW-1185">Reference proteome</keyword>
<reference evidence="2 3" key="1">
    <citation type="submission" date="2015-03" db="EMBL/GenBank/DDBJ databases">
        <title>Genome assembly of Sandaracinus amylolyticus DSM 53668.</title>
        <authorList>
            <person name="Sharma G."/>
            <person name="Subramanian S."/>
        </authorList>
    </citation>
    <scope>NUCLEOTIDE SEQUENCE [LARGE SCALE GENOMIC DNA]</scope>
    <source>
        <strain evidence="2 3">DSM 53668</strain>
    </source>
</reference>
<dbReference type="RefSeq" id="WP_053231996.1">
    <property type="nucleotide sequence ID" value="NZ_CP011125.1"/>
</dbReference>
<keyword evidence="1" id="KW-1133">Transmembrane helix</keyword>
<dbReference type="OrthoDB" id="5378994at2"/>